<keyword evidence="5" id="KW-1015">Disulfide bond</keyword>
<dbReference type="AlphaFoldDB" id="E0W2L9"/>
<evidence type="ECO:0000256" key="1">
    <source>
        <dbReference type="ARBA" id="ARBA00004613"/>
    </source>
</evidence>
<keyword evidence="7" id="KW-0732">Signal</keyword>
<evidence type="ECO:0000256" key="2">
    <source>
        <dbReference type="ARBA" id="ARBA00022525"/>
    </source>
</evidence>
<evidence type="ECO:0000256" key="3">
    <source>
        <dbReference type="ARBA" id="ARBA00022690"/>
    </source>
</evidence>
<keyword evidence="2" id="KW-0964">Secreted</keyword>
<dbReference type="HOGENOM" id="CLU_2760859_0_0_1"/>
<evidence type="ECO:0000256" key="6">
    <source>
        <dbReference type="ARBA" id="ARBA00029459"/>
    </source>
</evidence>
<dbReference type="RefSeq" id="XP_002432613.1">
    <property type="nucleotide sequence ID" value="XM_002432568.1"/>
</dbReference>
<feature type="signal peptide" evidence="7">
    <location>
        <begin position="1"/>
        <end position="27"/>
    </location>
</feature>
<dbReference type="GeneID" id="8239609"/>
<dbReference type="EMBL" id="AAZO01007260">
    <property type="status" value="NOT_ANNOTATED_CDS"/>
    <property type="molecule type" value="Genomic_DNA"/>
</dbReference>
<dbReference type="Proteomes" id="UP000009046">
    <property type="component" value="Unassembled WGS sequence"/>
</dbReference>
<comment type="subcellular location">
    <subcellularLocation>
        <location evidence="1">Secreted</location>
    </subcellularLocation>
</comment>
<dbReference type="InterPro" id="IPR036201">
    <property type="entry name" value="Pacifastin_dom_sf"/>
</dbReference>
<evidence type="ECO:0000256" key="7">
    <source>
        <dbReference type="SAM" id="SignalP"/>
    </source>
</evidence>
<dbReference type="OrthoDB" id="10026631at2759"/>
<dbReference type="SUPFAM" id="SSF57283">
    <property type="entry name" value="PMP inhibitors"/>
    <property type="match status" value="1"/>
</dbReference>
<comment type="similarity">
    <text evidence="6">Belongs to the protease inhibitor I19 family.</text>
</comment>
<reference evidence="9" key="2">
    <citation type="submission" date="2007-04" db="EMBL/GenBank/DDBJ databases">
        <title>The genome of the human body louse.</title>
        <authorList>
            <consortium name="The Human Body Louse Genome Consortium"/>
            <person name="Kirkness E."/>
            <person name="Walenz B."/>
            <person name="Hass B."/>
            <person name="Bruggner R."/>
            <person name="Strausberg R."/>
        </authorList>
    </citation>
    <scope>NUCLEOTIDE SEQUENCE</scope>
    <source>
        <strain evidence="9">USDA</strain>
    </source>
</reference>
<reference evidence="9" key="1">
    <citation type="submission" date="2007-04" db="EMBL/GenBank/DDBJ databases">
        <title>Annotation of Pediculus humanus corporis strain USDA.</title>
        <authorList>
            <person name="Kirkness E."/>
            <person name="Hannick L."/>
            <person name="Hass B."/>
            <person name="Bruggner R."/>
            <person name="Lawson D."/>
            <person name="Bidwell S."/>
            <person name="Joardar V."/>
            <person name="Caler E."/>
            <person name="Walenz B."/>
            <person name="Inman J."/>
            <person name="Schobel S."/>
            <person name="Galinsky K."/>
            <person name="Amedeo P."/>
            <person name="Strausberg R."/>
        </authorList>
    </citation>
    <scope>NUCLEOTIDE SEQUENCE</scope>
    <source>
        <strain evidence="9">USDA</strain>
    </source>
</reference>
<dbReference type="GO" id="GO:0005576">
    <property type="term" value="C:extracellular region"/>
    <property type="evidence" value="ECO:0007669"/>
    <property type="project" value="UniProtKB-SubCell"/>
</dbReference>
<gene>
    <name evidence="10" type="primary">8239609</name>
    <name evidence="9" type="ORF">Phum_PHUM595810</name>
</gene>
<sequence length="70" mass="7669">MSISTLSLSLLLLSLLLLFDTLSMTLSEPRIREEICIPGSIFKKGCEMCSCSPDGQILSCVPISCKNLKF</sequence>
<dbReference type="Pfam" id="PF05375">
    <property type="entry name" value="Pacifastin_I"/>
    <property type="match status" value="1"/>
</dbReference>
<dbReference type="CTD" id="8239609"/>
<keyword evidence="3" id="KW-0646">Protease inhibitor</keyword>
<keyword evidence="11" id="KW-1185">Reference proteome</keyword>
<dbReference type="VEuPathDB" id="VectorBase:PHUM595810"/>
<reference evidence="10" key="3">
    <citation type="submission" date="2020-05" db="UniProtKB">
        <authorList>
            <consortium name="EnsemblMetazoa"/>
        </authorList>
    </citation>
    <scope>IDENTIFICATION</scope>
    <source>
        <strain evidence="10">USDA</strain>
    </source>
</reference>
<keyword evidence="4" id="KW-0722">Serine protease inhibitor</keyword>
<dbReference type="InParanoid" id="E0W2L9"/>
<accession>E0W2L9</accession>
<name>E0W2L9_PEDHC</name>
<evidence type="ECO:0000259" key="8">
    <source>
        <dbReference type="Pfam" id="PF05375"/>
    </source>
</evidence>
<evidence type="ECO:0000256" key="4">
    <source>
        <dbReference type="ARBA" id="ARBA00022900"/>
    </source>
</evidence>
<feature type="domain" description="Pacifastin" evidence="8">
    <location>
        <begin position="36"/>
        <end position="67"/>
    </location>
</feature>
<dbReference type="EMBL" id="DS235879">
    <property type="protein sequence ID" value="EEB19875.1"/>
    <property type="molecule type" value="Genomic_DNA"/>
</dbReference>
<dbReference type="InterPro" id="IPR008037">
    <property type="entry name" value="Pacifastin_dom"/>
</dbReference>
<organism>
    <name type="scientific">Pediculus humanus subsp. corporis</name>
    <name type="common">Body louse</name>
    <dbReference type="NCBI Taxonomy" id="121224"/>
    <lineage>
        <taxon>Eukaryota</taxon>
        <taxon>Metazoa</taxon>
        <taxon>Ecdysozoa</taxon>
        <taxon>Arthropoda</taxon>
        <taxon>Hexapoda</taxon>
        <taxon>Insecta</taxon>
        <taxon>Pterygota</taxon>
        <taxon>Neoptera</taxon>
        <taxon>Paraneoptera</taxon>
        <taxon>Psocodea</taxon>
        <taxon>Troctomorpha</taxon>
        <taxon>Phthiraptera</taxon>
        <taxon>Anoplura</taxon>
        <taxon>Pediculidae</taxon>
        <taxon>Pediculus</taxon>
    </lineage>
</organism>
<dbReference type="EnsemblMetazoa" id="PHUM595810-RA">
    <property type="protein sequence ID" value="PHUM595810-PA"/>
    <property type="gene ID" value="PHUM595810"/>
</dbReference>
<proteinExistence type="inferred from homology"/>
<evidence type="ECO:0000256" key="5">
    <source>
        <dbReference type="ARBA" id="ARBA00023157"/>
    </source>
</evidence>
<evidence type="ECO:0000313" key="11">
    <source>
        <dbReference type="Proteomes" id="UP000009046"/>
    </source>
</evidence>
<protein>
    <recommendedName>
        <fullName evidence="8">Pacifastin domain-containing protein</fullName>
    </recommendedName>
</protein>
<evidence type="ECO:0000313" key="9">
    <source>
        <dbReference type="EMBL" id="EEB19875.1"/>
    </source>
</evidence>
<evidence type="ECO:0000313" key="10">
    <source>
        <dbReference type="EnsemblMetazoa" id="PHUM595810-PA"/>
    </source>
</evidence>
<dbReference type="KEGG" id="phu:Phum_PHUM595810"/>
<dbReference type="GO" id="GO:0004867">
    <property type="term" value="F:serine-type endopeptidase inhibitor activity"/>
    <property type="evidence" value="ECO:0007669"/>
    <property type="project" value="UniProtKB-KW"/>
</dbReference>
<feature type="chain" id="PRO_5014570289" description="Pacifastin domain-containing protein" evidence="7">
    <location>
        <begin position="28"/>
        <end position="70"/>
    </location>
</feature>